<evidence type="ECO:0000313" key="1">
    <source>
        <dbReference type="EMBL" id="KAJ1675152.1"/>
    </source>
</evidence>
<sequence>MAPKPHVLIKPQLNYRGISVEKVRLSLTPAARWGVFAGLTVLFAASGIPLVKKDVLSKAPFIGKNFKVEEN</sequence>
<protein>
    <submittedName>
        <fullName evidence="1">Uncharacterized protein</fullName>
    </submittedName>
</protein>
<name>A0ACC1HG40_9FUNG</name>
<dbReference type="EMBL" id="JAMZIH010005456">
    <property type="protein sequence ID" value="KAJ1675152.1"/>
    <property type="molecule type" value="Genomic_DNA"/>
</dbReference>
<organism evidence="1 2">
    <name type="scientific">Spiromyces aspiralis</name>
    <dbReference type="NCBI Taxonomy" id="68401"/>
    <lineage>
        <taxon>Eukaryota</taxon>
        <taxon>Fungi</taxon>
        <taxon>Fungi incertae sedis</taxon>
        <taxon>Zoopagomycota</taxon>
        <taxon>Kickxellomycotina</taxon>
        <taxon>Kickxellomycetes</taxon>
        <taxon>Kickxellales</taxon>
        <taxon>Kickxellaceae</taxon>
        <taxon>Spiromyces</taxon>
    </lineage>
</organism>
<reference evidence="1" key="1">
    <citation type="submission" date="2022-06" db="EMBL/GenBank/DDBJ databases">
        <title>Phylogenomic reconstructions and comparative analyses of Kickxellomycotina fungi.</title>
        <authorList>
            <person name="Reynolds N.K."/>
            <person name="Stajich J.E."/>
            <person name="Barry K."/>
            <person name="Grigoriev I.V."/>
            <person name="Crous P."/>
            <person name="Smith M.E."/>
        </authorList>
    </citation>
    <scope>NUCLEOTIDE SEQUENCE</scope>
    <source>
        <strain evidence="1">RSA 2271</strain>
    </source>
</reference>
<gene>
    <name evidence="1" type="ORF">EV182_001827</name>
</gene>
<accession>A0ACC1HG40</accession>
<keyword evidence="2" id="KW-1185">Reference proteome</keyword>
<proteinExistence type="predicted"/>
<evidence type="ECO:0000313" key="2">
    <source>
        <dbReference type="Proteomes" id="UP001145114"/>
    </source>
</evidence>
<dbReference type="Proteomes" id="UP001145114">
    <property type="component" value="Unassembled WGS sequence"/>
</dbReference>
<comment type="caution">
    <text evidence="1">The sequence shown here is derived from an EMBL/GenBank/DDBJ whole genome shotgun (WGS) entry which is preliminary data.</text>
</comment>